<dbReference type="InterPro" id="IPR003593">
    <property type="entry name" value="AAA+_ATPase"/>
</dbReference>
<dbReference type="SMART" id="SM00382">
    <property type="entry name" value="AAA"/>
    <property type="match status" value="1"/>
</dbReference>
<dbReference type="InterPro" id="IPR027417">
    <property type="entry name" value="P-loop_NTPase"/>
</dbReference>
<dbReference type="SUPFAM" id="SSF52540">
    <property type="entry name" value="P-loop containing nucleoside triphosphate hydrolases"/>
    <property type="match status" value="1"/>
</dbReference>
<comment type="caution">
    <text evidence="3">The sequence shown here is derived from an EMBL/GenBank/DDBJ whole genome shotgun (WGS) entry which is preliminary data.</text>
</comment>
<dbReference type="Proteomes" id="UP001499951">
    <property type="component" value="Unassembled WGS sequence"/>
</dbReference>
<gene>
    <name evidence="3" type="ORF">GCM10008942_29980</name>
</gene>
<dbReference type="Gene3D" id="3.40.50.300">
    <property type="entry name" value="P-loop containing nucleotide triphosphate hydrolases"/>
    <property type="match status" value="1"/>
</dbReference>
<feature type="compositionally biased region" description="Basic and acidic residues" evidence="1">
    <location>
        <begin position="7"/>
        <end position="25"/>
    </location>
</feature>
<keyword evidence="4" id="KW-1185">Reference proteome</keyword>
<dbReference type="EMBL" id="BAAADD010000008">
    <property type="protein sequence ID" value="GAA0579091.1"/>
    <property type="molecule type" value="Genomic_DNA"/>
</dbReference>
<dbReference type="PANTHER" id="PTHR11669">
    <property type="entry name" value="REPLICATION FACTOR C / DNA POLYMERASE III GAMMA-TAU SUBUNIT"/>
    <property type="match status" value="1"/>
</dbReference>
<dbReference type="PANTHER" id="PTHR11669:SF8">
    <property type="entry name" value="DNA POLYMERASE III SUBUNIT DELTA"/>
    <property type="match status" value="1"/>
</dbReference>
<feature type="region of interest" description="Disordered" evidence="1">
    <location>
        <begin position="1"/>
        <end position="25"/>
    </location>
</feature>
<reference evidence="4" key="1">
    <citation type="journal article" date="2019" name="Int. J. Syst. Evol. Microbiol.">
        <title>The Global Catalogue of Microorganisms (GCM) 10K type strain sequencing project: providing services to taxonomists for standard genome sequencing and annotation.</title>
        <authorList>
            <consortium name="The Broad Institute Genomics Platform"/>
            <consortium name="The Broad Institute Genome Sequencing Center for Infectious Disease"/>
            <person name="Wu L."/>
            <person name="Ma J."/>
        </authorList>
    </citation>
    <scope>NUCLEOTIDE SEQUENCE [LARGE SCALE GENOMIC DNA]</scope>
    <source>
        <strain evidence="4">JCM 15089</strain>
    </source>
</reference>
<evidence type="ECO:0000259" key="2">
    <source>
        <dbReference type="SMART" id="SM00382"/>
    </source>
</evidence>
<dbReference type="NCBIfam" id="NF005677">
    <property type="entry name" value="PRK07471.1"/>
    <property type="match status" value="1"/>
</dbReference>
<evidence type="ECO:0000256" key="1">
    <source>
        <dbReference type="SAM" id="MobiDB-lite"/>
    </source>
</evidence>
<evidence type="ECO:0000313" key="3">
    <source>
        <dbReference type="EMBL" id="GAA0579091.1"/>
    </source>
</evidence>
<dbReference type="RefSeq" id="WP_166936867.1">
    <property type="nucleotide sequence ID" value="NZ_BAAADD010000008.1"/>
</dbReference>
<dbReference type="InterPro" id="IPR050238">
    <property type="entry name" value="DNA_Rep/Repair_Clamp_Loader"/>
</dbReference>
<accession>A0ABP3Q3P2</accession>
<dbReference type="Pfam" id="PF13177">
    <property type="entry name" value="DNA_pol3_delta2"/>
    <property type="match status" value="1"/>
</dbReference>
<name>A0ABP3Q3P2_9PROT</name>
<proteinExistence type="predicted"/>
<protein>
    <submittedName>
        <fullName evidence="3">DNA polymerase III subunit delta</fullName>
    </submittedName>
</protein>
<sequence length="352" mass="37665">MAPRKARVTETVELDRAPGAPHPRETTRLVGQDAALAIVSRAIRGQRPPQAWLICGPPGVGKATLAYRVARYLLAYGAKADGPEDLAVPANDPAAVQIVAGSHPGLLVLKRGYNDEGKLMTVLGVDVVRRLNSFFGMTSGAGGWRAVIVDTADDMNDQAANALLKLLEEPPAKAMLFVLSNTPGRLLPTIRSRCQRLTLRPLSDADMTAELERLMPDTSTDDRNALVKLSGGSLGAALRLSGGEGVALAQEAAKLIDRASAPDITAIMQLSDKLARITDGLDMLGDFLVQNLTARIRDRALAGQPGLNKWVDALERLRRTFARTDALHLEPRQTLLSAARDLNATARRAGTV</sequence>
<evidence type="ECO:0000313" key="4">
    <source>
        <dbReference type="Proteomes" id="UP001499951"/>
    </source>
</evidence>
<organism evidence="3 4">
    <name type="scientific">Rhizomicrobium electricum</name>
    <dbReference type="NCBI Taxonomy" id="480070"/>
    <lineage>
        <taxon>Bacteria</taxon>
        <taxon>Pseudomonadati</taxon>
        <taxon>Pseudomonadota</taxon>
        <taxon>Alphaproteobacteria</taxon>
        <taxon>Micropepsales</taxon>
        <taxon>Micropepsaceae</taxon>
        <taxon>Rhizomicrobium</taxon>
    </lineage>
</organism>
<feature type="domain" description="AAA+ ATPase" evidence="2">
    <location>
        <begin position="48"/>
        <end position="202"/>
    </location>
</feature>